<name>A0A2S9TPU6_9BACT</name>
<sequence length="197" mass="21686">MKNFISDYISKLTALLENVNIESITSIILELEKIHSNNGKIYIIGNGGSAATASHMANDLSVGLKLREIRNFNVESLSDNSSICTAIANDIGYENIFYAQLKNKLTKDDLLIAISCSGNSANIVKAVEYAKKIGASIVGMTGFEGGKLKEISDIKFHINTTKGEYGLVEDMHMILDHIIYSYYISLKPETKSTYTMD</sequence>
<dbReference type="GO" id="GO:0016853">
    <property type="term" value="F:isomerase activity"/>
    <property type="evidence" value="ECO:0007669"/>
    <property type="project" value="UniProtKB-KW"/>
</dbReference>
<gene>
    <name evidence="2" type="ORF">CJ668_04500</name>
</gene>
<accession>A0A2S9TPU6</accession>
<evidence type="ECO:0000313" key="2">
    <source>
        <dbReference type="EMBL" id="PRN00861.1"/>
    </source>
</evidence>
<evidence type="ECO:0000313" key="3">
    <source>
        <dbReference type="Proteomes" id="UP000238811"/>
    </source>
</evidence>
<dbReference type="EMBL" id="NXGD01000004">
    <property type="protein sequence ID" value="PRN00861.1"/>
    <property type="molecule type" value="Genomic_DNA"/>
</dbReference>
<reference evidence="2 3" key="1">
    <citation type="submission" date="2017-09" db="EMBL/GenBank/DDBJ databases">
        <title>Reassesment of A. cryaerophilus.</title>
        <authorList>
            <person name="Perez-Cataluna A."/>
            <person name="Collado L."/>
            <person name="Salgado O."/>
            <person name="Lefinanco V."/>
            <person name="Figueras M.J."/>
        </authorList>
    </citation>
    <scope>NUCLEOTIDE SEQUENCE [LARGE SCALE GENOMIC DNA]</scope>
    <source>
        <strain evidence="2 3">LMG 10229</strain>
    </source>
</reference>
<feature type="domain" description="SIS" evidence="1">
    <location>
        <begin position="27"/>
        <end position="188"/>
    </location>
</feature>
<dbReference type="Gene3D" id="3.40.50.10490">
    <property type="entry name" value="Glucose-6-phosphate isomerase like protein, domain 1"/>
    <property type="match status" value="1"/>
</dbReference>
<dbReference type="PANTHER" id="PTHR30390">
    <property type="entry name" value="SEDOHEPTULOSE 7-PHOSPHATE ISOMERASE / DNAA INITIATOR-ASSOCIATING FACTOR FOR REPLICATION INITIATION"/>
    <property type="match status" value="1"/>
</dbReference>
<keyword evidence="2" id="KW-0413">Isomerase</keyword>
<dbReference type="PANTHER" id="PTHR30390:SF8">
    <property type="entry name" value="SUGAR ISOMERASE (SIS)"/>
    <property type="match status" value="1"/>
</dbReference>
<proteinExistence type="predicted"/>
<dbReference type="InterPro" id="IPR001347">
    <property type="entry name" value="SIS_dom"/>
</dbReference>
<dbReference type="GO" id="GO:0097367">
    <property type="term" value="F:carbohydrate derivative binding"/>
    <property type="evidence" value="ECO:0007669"/>
    <property type="project" value="InterPro"/>
</dbReference>
<dbReference type="GO" id="GO:1901135">
    <property type="term" value="P:carbohydrate derivative metabolic process"/>
    <property type="evidence" value="ECO:0007669"/>
    <property type="project" value="InterPro"/>
</dbReference>
<dbReference type="InterPro" id="IPR046348">
    <property type="entry name" value="SIS_dom_sf"/>
</dbReference>
<dbReference type="Proteomes" id="UP000238811">
    <property type="component" value="Unassembled WGS sequence"/>
</dbReference>
<protein>
    <submittedName>
        <fullName evidence="2">Sugar isomerase</fullName>
    </submittedName>
</protein>
<dbReference type="PROSITE" id="PS51464">
    <property type="entry name" value="SIS"/>
    <property type="match status" value="1"/>
</dbReference>
<dbReference type="CDD" id="cd05006">
    <property type="entry name" value="SIS_GmhA"/>
    <property type="match status" value="1"/>
</dbReference>
<organism evidence="2 3">
    <name type="scientific">Aliarcobacter cryaerophilus</name>
    <dbReference type="NCBI Taxonomy" id="28198"/>
    <lineage>
        <taxon>Bacteria</taxon>
        <taxon>Pseudomonadati</taxon>
        <taxon>Campylobacterota</taxon>
        <taxon>Epsilonproteobacteria</taxon>
        <taxon>Campylobacterales</taxon>
        <taxon>Arcobacteraceae</taxon>
        <taxon>Aliarcobacter</taxon>
    </lineage>
</organism>
<dbReference type="InterPro" id="IPR035461">
    <property type="entry name" value="GmhA/DiaA"/>
</dbReference>
<comment type="caution">
    <text evidence="2">The sequence shown here is derived from an EMBL/GenBank/DDBJ whole genome shotgun (WGS) entry which is preliminary data.</text>
</comment>
<dbReference type="InterPro" id="IPR050099">
    <property type="entry name" value="SIS_GmhA/DiaA_subfam"/>
</dbReference>
<dbReference type="SUPFAM" id="SSF53697">
    <property type="entry name" value="SIS domain"/>
    <property type="match status" value="1"/>
</dbReference>
<evidence type="ECO:0000259" key="1">
    <source>
        <dbReference type="PROSITE" id="PS51464"/>
    </source>
</evidence>
<dbReference type="Pfam" id="PF13580">
    <property type="entry name" value="SIS_2"/>
    <property type="match status" value="1"/>
</dbReference>
<dbReference type="AlphaFoldDB" id="A0A2S9TPU6"/>